<dbReference type="AlphaFoldDB" id="A0A6B8RID8"/>
<dbReference type="InterPro" id="IPR010920">
    <property type="entry name" value="LSM_dom_sf"/>
</dbReference>
<reference evidence="3" key="1">
    <citation type="submission" date="2018-11" db="EMBL/GenBank/DDBJ databases">
        <title>Complete genome sequence of Paenibacillus sp. ML311-T8.</title>
        <authorList>
            <person name="Nam Y.-D."/>
            <person name="Kang J."/>
            <person name="Chung W.-H."/>
            <person name="Park Y.S."/>
        </authorList>
    </citation>
    <scope>NUCLEOTIDE SEQUENCE [LARGE SCALE GENOMIC DNA]</scope>
    <source>
        <strain evidence="3">ML311-T8</strain>
    </source>
</reference>
<dbReference type="RefSeq" id="WP_155701246.1">
    <property type="nucleotide sequence ID" value="NZ_CP034235.1"/>
</dbReference>
<evidence type="ECO:0000313" key="2">
    <source>
        <dbReference type="EMBL" id="QGQ96211.1"/>
    </source>
</evidence>
<dbReference type="KEGG" id="ppsc:EHS13_15660"/>
<keyword evidence="1" id="KW-0472">Membrane</keyword>
<keyword evidence="1" id="KW-1133">Transmembrane helix</keyword>
<organism evidence="2 3">
    <name type="scientific">Paenibacillus psychroresistens</name>
    <dbReference type="NCBI Taxonomy" id="1778678"/>
    <lineage>
        <taxon>Bacteria</taxon>
        <taxon>Bacillati</taxon>
        <taxon>Bacillota</taxon>
        <taxon>Bacilli</taxon>
        <taxon>Bacillales</taxon>
        <taxon>Paenibacillaceae</taxon>
        <taxon>Paenibacillus</taxon>
    </lineage>
</organism>
<dbReference type="Proteomes" id="UP000426246">
    <property type="component" value="Chromosome"/>
</dbReference>
<evidence type="ECO:0000256" key="1">
    <source>
        <dbReference type="SAM" id="Phobius"/>
    </source>
</evidence>
<dbReference type="EMBL" id="CP034235">
    <property type="protein sequence ID" value="QGQ96211.1"/>
    <property type="molecule type" value="Genomic_DNA"/>
</dbReference>
<dbReference type="SUPFAM" id="SSF50182">
    <property type="entry name" value="Sm-like ribonucleoproteins"/>
    <property type="match status" value="1"/>
</dbReference>
<sequence>MNSSTIRKKSNEYLHKRVRIKAKNGNIYTGFLVRVDDNKLLLRVTAISNGKKVQTAFFPFFLPLFFFDLFFIGLLI</sequence>
<protein>
    <submittedName>
        <fullName evidence="2">Uncharacterized protein</fullName>
    </submittedName>
</protein>
<keyword evidence="1" id="KW-0812">Transmembrane</keyword>
<proteinExistence type="predicted"/>
<accession>A0A6B8RID8</accession>
<evidence type="ECO:0000313" key="3">
    <source>
        <dbReference type="Proteomes" id="UP000426246"/>
    </source>
</evidence>
<keyword evidence="3" id="KW-1185">Reference proteome</keyword>
<feature type="transmembrane region" description="Helical" evidence="1">
    <location>
        <begin position="56"/>
        <end position="75"/>
    </location>
</feature>
<gene>
    <name evidence="2" type="ORF">EHS13_15660</name>
</gene>
<dbReference type="OrthoDB" id="2991597at2"/>
<name>A0A6B8RID8_9BACL</name>